<keyword evidence="3" id="KW-1185">Reference proteome</keyword>
<organism evidence="2 3">
    <name type="scientific">Plutella xylostella</name>
    <name type="common">Diamondback moth</name>
    <name type="synonym">Plutella maculipennis</name>
    <dbReference type="NCBI Taxonomy" id="51655"/>
    <lineage>
        <taxon>Eukaryota</taxon>
        <taxon>Metazoa</taxon>
        <taxon>Ecdysozoa</taxon>
        <taxon>Arthropoda</taxon>
        <taxon>Hexapoda</taxon>
        <taxon>Insecta</taxon>
        <taxon>Pterygota</taxon>
        <taxon>Neoptera</taxon>
        <taxon>Endopterygota</taxon>
        <taxon>Lepidoptera</taxon>
        <taxon>Glossata</taxon>
        <taxon>Ditrysia</taxon>
        <taxon>Yponomeutoidea</taxon>
        <taxon>Plutellidae</taxon>
        <taxon>Plutella</taxon>
    </lineage>
</organism>
<evidence type="ECO:0000313" key="3">
    <source>
        <dbReference type="Proteomes" id="UP000823941"/>
    </source>
</evidence>
<reference evidence="2 3" key="1">
    <citation type="submission" date="2021-06" db="EMBL/GenBank/DDBJ databases">
        <title>A haploid diamondback moth (Plutella xylostella L.) genome assembly resolves 31 chromosomes and identifies a diamide resistance mutation.</title>
        <authorList>
            <person name="Ward C.M."/>
            <person name="Perry K.D."/>
            <person name="Baker G."/>
            <person name="Powis K."/>
            <person name="Heckel D.G."/>
            <person name="Baxter S.W."/>
        </authorList>
    </citation>
    <scope>NUCLEOTIDE SEQUENCE [LARGE SCALE GENOMIC DNA]</scope>
    <source>
        <strain evidence="2 3">LV</strain>
        <tissue evidence="2">Single pupa</tissue>
    </source>
</reference>
<dbReference type="Proteomes" id="UP000823941">
    <property type="component" value="Unassembled WGS sequence"/>
</dbReference>
<name>A0ABQ7PPD7_PLUXY</name>
<evidence type="ECO:0000313" key="2">
    <source>
        <dbReference type="EMBL" id="KAG7294785.1"/>
    </source>
</evidence>
<evidence type="ECO:0000256" key="1">
    <source>
        <dbReference type="SAM" id="MobiDB-lite"/>
    </source>
</evidence>
<accession>A0ABQ7PPD7</accession>
<proteinExistence type="predicted"/>
<feature type="compositionally biased region" description="Gly residues" evidence="1">
    <location>
        <begin position="97"/>
        <end position="106"/>
    </location>
</feature>
<protein>
    <submittedName>
        <fullName evidence="2">Uncharacterized protein</fullName>
    </submittedName>
</protein>
<comment type="caution">
    <text evidence="2">The sequence shown here is derived from an EMBL/GenBank/DDBJ whole genome shotgun (WGS) entry which is preliminary data.</text>
</comment>
<dbReference type="EMBL" id="JAHIBW010000164">
    <property type="protein sequence ID" value="KAG7294785.1"/>
    <property type="molecule type" value="Genomic_DNA"/>
</dbReference>
<feature type="region of interest" description="Disordered" evidence="1">
    <location>
        <begin position="96"/>
        <end position="125"/>
    </location>
</feature>
<sequence>MAANGKPPLPPSGPCCPLEPASWLGPVHRLGDWQARPAASFYGPLEECTSCCPAGGLMAYRGRHKEGISAYPPCTGLRDDRSPHKCSTCRFCQQSWGTGGGRGQSRGSGSTALVWPPGPQLSPMPTPRGCASLLPACAPQRADTGPTPNSNPTVLVGSRPP</sequence>
<feature type="region of interest" description="Disordered" evidence="1">
    <location>
        <begin position="139"/>
        <end position="161"/>
    </location>
</feature>
<gene>
    <name evidence="2" type="ORF">JYU34_022849</name>
</gene>
<feature type="compositionally biased region" description="Pro residues" evidence="1">
    <location>
        <begin position="116"/>
        <end position="125"/>
    </location>
</feature>